<proteinExistence type="predicted"/>
<dbReference type="OrthoDB" id="6252377at2759"/>
<feature type="compositionally biased region" description="Polar residues" evidence="1">
    <location>
        <begin position="225"/>
        <end position="240"/>
    </location>
</feature>
<reference evidence="2 3" key="1">
    <citation type="submission" date="2013-11" db="EMBL/GenBank/DDBJ databases">
        <title>Opisthorchis viverrini - life in the bile duct.</title>
        <authorList>
            <person name="Young N.D."/>
            <person name="Nagarajan N."/>
            <person name="Lin S.J."/>
            <person name="Korhonen P.K."/>
            <person name="Jex A.R."/>
            <person name="Hall R.S."/>
            <person name="Safavi-Hemami H."/>
            <person name="Kaewkong W."/>
            <person name="Bertrand D."/>
            <person name="Gao S."/>
            <person name="Seet Q."/>
            <person name="Wongkham S."/>
            <person name="Teh B.T."/>
            <person name="Wongkham C."/>
            <person name="Intapan P.M."/>
            <person name="Maleewong W."/>
            <person name="Yang X."/>
            <person name="Hu M."/>
            <person name="Wang Z."/>
            <person name="Hofmann A."/>
            <person name="Sternberg P.W."/>
            <person name="Tan P."/>
            <person name="Wang J."/>
            <person name="Gasser R.B."/>
        </authorList>
    </citation>
    <scope>NUCLEOTIDE SEQUENCE [LARGE SCALE GENOMIC DNA]</scope>
</reference>
<feature type="compositionally biased region" description="Basic and acidic residues" evidence="1">
    <location>
        <begin position="414"/>
        <end position="434"/>
    </location>
</feature>
<gene>
    <name evidence="2" type="ORF">T265_04618</name>
</gene>
<dbReference type="RefSeq" id="XP_009167664.1">
    <property type="nucleotide sequence ID" value="XM_009169400.1"/>
</dbReference>
<feature type="compositionally biased region" description="Basic and acidic residues" evidence="1">
    <location>
        <begin position="801"/>
        <end position="820"/>
    </location>
</feature>
<feature type="compositionally biased region" description="Basic and acidic residues" evidence="1">
    <location>
        <begin position="452"/>
        <end position="483"/>
    </location>
</feature>
<dbReference type="CTD" id="20318800"/>
<feature type="compositionally biased region" description="Polar residues" evidence="1">
    <location>
        <begin position="442"/>
        <end position="451"/>
    </location>
</feature>
<dbReference type="GeneID" id="20318800"/>
<feature type="compositionally biased region" description="Basic and acidic residues" evidence="1">
    <location>
        <begin position="843"/>
        <end position="855"/>
    </location>
</feature>
<feature type="region of interest" description="Disordered" evidence="1">
    <location>
        <begin position="404"/>
        <end position="516"/>
    </location>
</feature>
<evidence type="ECO:0000313" key="3">
    <source>
        <dbReference type="Proteomes" id="UP000054324"/>
    </source>
</evidence>
<feature type="compositionally biased region" description="Acidic residues" evidence="1">
    <location>
        <begin position="404"/>
        <end position="413"/>
    </location>
</feature>
<feature type="compositionally biased region" description="Polar residues" evidence="1">
    <location>
        <begin position="826"/>
        <end position="842"/>
    </location>
</feature>
<dbReference type="AlphaFoldDB" id="A0A075AGA9"/>
<feature type="compositionally biased region" description="Low complexity" evidence="1">
    <location>
        <begin position="547"/>
        <end position="558"/>
    </location>
</feature>
<feature type="compositionally biased region" description="Low complexity" evidence="1">
    <location>
        <begin position="200"/>
        <end position="217"/>
    </location>
</feature>
<feature type="compositionally biased region" description="Pro residues" evidence="1">
    <location>
        <begin position="242"/>
        <end position="256"/>
    </location>
</feature>
<feature type="compositionally biased region" description="Polar residues" evidence="1">
    <location>
        <begin position="716"/>
        <end position="730"/>
    </location>
</feature>
<protein>
    <submittedName>
        <fullName evidence="2">Uncharacterized protein</fullName>
    </submittedName>
</protein>
<feature type="region of interest" description="Disordered" evidence="1">
    <location>
        <begin position="716"/>
        <end position="855"/>
    </location>
</feature>
<accession>A0A075AGA9</accession>
<feature type="region of interest" description="Disordered" evidence="1">
    <location>
        <begin position="529"/>
        <end position="561"/>
    </location>
</feature>
<dbReference type="Proteomes" id="UP000054324">
    <property type="component" value="Unassembled WGS sequence"/>
</dbReference>
<organism evidence="2 3">
    <name type="scientific">Opisthorchis viverrini</name>
    <name type="common">Southeast Asian liver fluke</name>
    <dbReference type="NCBI Taxonomy" id="6198"/>
    <lineage>
        <taxon>Eukaryota</taxon>
        <taxon>Metazoa</taxon>
        <taxon>Spiralia</taxon>
        <taxon>Lophotrochozoa</taxon>
        <taxon>Platyhelminthes</taxon>
        <taxon>Trematoda</taxon>
        <taxon>Digenea</taxon>
        <taxon>Opisthorchiida</taxon>
        <taxon>Opisthorchiata</taxon>
        <taxon>Opisthorchiidae</taxon>
        <taxon>Opisthorchis</taxon>
    </lineage>
</organism>
<sequence>MMQQPLNEWGDAGGEVAYIMCNAPGGMETLGVRTLPRLRYHSADSQRTRHLTPPGPPFLLPSTSYPTVGGYPGHWLDRASTCSQTGDWLPSKMLQPFGTASVYSNPNSPSVYFGPQHPSAILHTTQPDYTTDISTILDRNRSRLSSQFYTSPVYYHRPVTSIPQRFAYAKLTEPSSSSTTTGPTLHPLSRTCFPVPPQYSPSRRQISQSSQHFSPSSALVRTIVRLNTTSSMESRTNYSRTPHPPPPPPAPPPPPQYSAEIPPAVPARRRSHGPRRATQSLRRFVPLVTSPDDYQSPTVSTDLDACAPGALSDPTNTLPPPPPTYPRTFNLESHLDCSCDYVRADPGLWPAEVWYERNFHTVDRCTCPHDEVHRYFDNAAASWKLADTIAMLPLRETEIIDDLVDSTSEDEEEESKRLEEFGQTEEKKNADGKKSPARHPQSDSATLSSEGTENRQMDSSDEFSKDLINKEHLSDSSSKRHELSSNVCKEDQEEPLTLEDLVPSKGLVPDSLKDSPSLRLTTLERMSSETLAVRTNEKPSPSRTLHKLSSSDSGCSSGLDKKALPTAEQNECISPGPVLAKTGDQHELETRPHVAQPPCEMDNDMKQVKPISLDHEKKRTKTERIPSDSSQRENGAATLSIFNNVKPDFRGPYKPAMSAVRSDSQPEQGLTAFVGHLQVESVAAALDKLHVGMRNVIEGSLDKIAAFQQSLVEDNKPSVVTRQTSVSRAQSVEPADGHTKASDATINNEAEPELDLKEPESDLDLNEWLADSNDSSLSDYPPEMSEGELEDMREHRGRRYPPRDKPVGEESASPERDSDRYLPPFATSSHEASHTCTSSTKSFDQKPVREQTDPHQRALRRWAILREHVNSILERVSL</sequence>
<evidence type="ECO:0000256" key="1">
    <source>
        <dbReference type="SAM" id="MobiDB-lite"/>
    </source>
</evidence>
<name>A0A075AGA9_OPIVI</name>
<dbReference type="EMBL" id="KL596696">
    <property type="protein sequence ID" value="KER28574.1"/>
    <property type="molecule type" value="Genomic_DNA"/>
</dbReference>
<dbReference type="KEGG" id="ovi:T265_04618"/>
<feature type="compositionally biased region" description="Low complexity" evidence="1">
    <location>
        <begin position="173"/>
        <end position="189"/>
    </location>
</feature>
<feature type="region of interest" description="Disordered" evidence="1">
    <location>
        <begin position="173"/>
        <end position="283"/>
    </location>
</feature>
<evidence type="ECO:0000313" key="2">
    <source>
        <dbReference type="EMBL" id="KER28574.1"/>
    </source>
</evidence>
<keyword evidence="3" id="KW-1185">Reference proteome</keyword>